<dbReference type="RefSeq" id="WP_078731457.1">
    <property type="nucleotide sequence ID" value="NZ_JAFHKI010000092.1"/>
</dbReference>
<dbReference type="Proteomes" id="UP001154860">
    <property type="component" value="Unassembled WGS sequence"/>
</dbReference>
<name>A0A9X0Y7J4_9PSED</name>
<gene>
    <name evidence="1" type="ORF">JWR99_01730</name>
</gene>
<comment type="caution">
    <text evidence="1">The sequence shown here is derived from an EMBL/GenBank/DDBJ whole genome shotgun (WGS) entry which is preliminary data.</text>
</comment>
<protein>
    <submittedName>
        <fullName evidence="1">Uncharacterized protein</fullName>
    </submittedName>
</protein>
<sequence>MENFGAQRNHLFRQATLKSDRLDKLLEEPRTLDGDVSFFEQVRNQRMALFAYNEQVRAEHMLLKTALDGVQ</sequence>
<keyword evidence="2" id="KW-1185">Reference proteome</keyword>
<evidence type="ECO:0000313" key="1">
    <source>
        <dbReference type="EMBL" id="MBN2974772.1"/>
    </source>
</evidence>
<organism evidence="1 2">
    <name type="scientific">Pseudomonas lactucae</name>
    <dbReference type="NCBI Taxonomy" id="2813360"/>
    <lineage>
        <taxon>Bacteria</taxon>
        <taxon>Pseudomonadati</taxon>
        <taxon>Pseudomonadota</taxon>
        <taxon>Gammaproteobacteria</taxon>
        <taxon>Pseudomonadales</taxon>
        <taxon>Pseudomonadaceae</taxon>
        <taxon>Pseudomonas</taxon>
    </lineage>
</organism>
<reference evidence="1 2" key="1">
    <citation type="journal article" date="2021" name="Int. J. Syst. Evol. Microbiol.">
        <title>Pseudomonas lactucae sp. nov., a pathogen causing bacterial rot of lettuce in Japan.</title>
        <authorList>
            <person name="Sawada H."/>
            <person name="Fujikawa T."/>
            <person name="Satou M."/>
        </authorList>
    </citation>
    <scope>NUCLEOTIDE SEQUENCE [LARGE SCALE GENOMIC DNA]</scope>
    <source>
        <strain evidence="1 2">MAFF 301381</strain>
    </source>
</reference>
<evidence type="ECO:0000313" key="2">
    <source>
        <dbReference type="Proteomes" id="UP001154860"/>
    </source>
</evidence>
<proteinExistence type="predicted"/>
<accession>A0A9X0Y7J4</accession>
<dbReference type="AlphaFoldDB" id="A0A9X0Y7J4"/>
<reference evidence="1 2" key="2">
    <citation type="journal article" date="2023" name="Plant Pathol.">
        <title>Dismantling and reorganizing Pseudomonas marginalis sensu#lato.</title>
        <authorList>
            <person name="Sawada H."/>
            <person name="Fujikawa T."/>
            <person name="Satou M."/>
        </authorList>
    </citation>
    <scope>NUCLEOTIDE SEQUENCE [LARGE SCALE GENOMIC DNA]</scope>
    <source>
        <strain evidence="1 2">MAFF 301381</strain>
    </source>
</reference>
<dbReference type="EMBL" id="JAFHKJ010000008">
    <property type="protein sequence ID" value="MBN2974772.1"/>
    <property type="molecule type" value="Genomic_DNA"/>
</dbReference>